<keyword evidence="2" id="KW-1185">Reference proteome</keyword>
<dbReference type="AlphaFoldDB" id="A0A0D0E137"/>
<protein>
    <submittedName>
        <fullName evidence="1">Uncharacterized protein</fullName>
    </submittedName>
</protein>
<reference evidence="1 2" key="1">
    <citation type="submission" date="2014-04" db="EMBL/GenBank/DDBJ databases">
        <authorList>
            <consortium name="DOE Joint Genome Institute"/>
            <person name="Kuo A."/>
            <person name="Kohler A."/>
            <person name="Jargeat P."/>
            <person name="Nagy L.G."/>
            <person name="Floudas D."/>
            <person name="Copeland A."/>
            <person name="Barry K.W."/>
            <person name="Cichocki N."/>
            <person name="Veneault-Fourrey C."/>
            <person name="LaButti K."/>
            <person name="Lindquist E.A."/>
            <person name="Lipzen A."/>
            <person name="Lundell T."/>
            <person name="Morin E."/>
            <person name="Murat C."/>
            <person name="Sun H."/>
            <person name="Tunlid A."/>
            <person name="Henrissat B."/>
            <person name="Grigoriev I.V."/>
            <person name="Hibbett D.S."/>
            <person name="Martin F."/>
            <person name="Nordberg H.P."/>
            <person name="Cantor M.N."/>
            <person name="Hua S.X."/>
        </authorList>
    </citation>
    <scope>NUCLEOTIDE SEQUENCE [LARGE SCALE GENOMIC DNA]</scope>
    <source>
        <strain evidence="1 2">Ve08.2h10</strain>
    </source>
</reference>
<proteinExistence type="predicted"/>
<dbReference type="InParanoid" id="A0A0D0E137"/>
<evidence type="ECO:0000313" key="2">
    <source>
        <dbReference type="Proteomes" id="UP000054538"/>
    </source>
</evidence>
<dbReference type="HOGENOM" id="CLU_2134307_0_0_1"/>
<dbReference type="EMBL" id="KN824940">
    <property type="protein sequence ID" value="KIK97346.1"/>
    <property type="molecule type" value="Genomic_DNA"/>
</dbReference>
<evidence type="ECO:0000313" key="1">
    <source>
        <dbReference type="EMBL" id="KIK97346.1"/>
    </source>
</evidence>
<name>A0A0D0E137_9AGAM</name>
<dbReference type="Proteomes" id="UP000054538">
    <property type="component" value="Unassembled WGS sequence"/>
</dbReference>
<sequence>MEAECQSSDASRWSFLARPRAPCVDSISRAVCNMFFLAGRHERRCASVSGVSVLETLWIAAHSQTLYGQMADTVDTSLDNLRAAGMPQFVLQMSRLSAPHPATRSVKVTATPR</sequence>
<gene>
    <name evidence="1" type="ORF">PAXRUDRAFT_825026</name>
</gene>
<accession>A0A0D0E137</accession>
<reference evidence="2" key="2">
    <citation type="submission" date="2015-01" db="EMBL/GenBank/DDBJ databases">
        <title>Evolutionary Origins and Diversification of the Mycorrhizal Mutualists.</title>
        <authorList>
            <consortium name="DOE Joint Genome Institute"/>
            <consortium name="Mycorrhizal Genomics Consortium"/>
            <person name="Kohler A."/>
            <person name="Kuo A."/>
            <person name="Nagy L.G."/>
            <person name="Floudas D."/>
            <person name="Copeland A."/>
            <person name="Barry K.W."/>
            <person name="Cichocki N."/>
            <person name="Veneault-Fourrey C."/>
            <person name="LaButti K."/>
            <person name="Lindquist E.A."/>
            <person name="Lipzen A."/>
            <person name="Lundell T."/>
            <person name="Morin E."/>
            <person name="Murat C."/>
            <person name="Riley R."/>
            <person name="Ohm R."/>
            <person name="Sun H."/>
            <person name="Tunlid A."/>
            <person name="Henrissat B."/>
            <person name="Grigoriev I.V."/>
            <person name="Hibbett D.S."/>
            <person name="Martin F."/>
        </authorList>
    </citation>
    <scope>NUCLEOTIDE SEQUENCE [LARGE SCALE GENOMIC DNA]</scope>
    <source>
        <strain evidence="2">Ve08.2h10</strain>
    </source>
</reference>
<organism evidence="1 2">
    <name type="scientific">Paxillus rubicundulus Ve08.2h10</name>
    <dbReference type="NCBI Taxonomy" id="930991"/>
    <lineage>
        <taxon>Eukaryota</taxon>
        <taxon>Fungi</taxon>
        <taxon>Dikarya</taxon>
        <taxon>Basidiomycota</taxon>
        <taxon>Agaricomycotina</taxon>
        <taxon>Agaricomycetes</taxon>
        <taxon>Agaricomycetidae</taxon>
        <taxon>Boletales</taxon>
        <taxon>Paxilineae</taxon>
        <taxon>Paxillaceae</taxon>
        <taxon>Paxillus</taxon>
    </lineage>
</organism>
<dbReference type="OrthoDB" id="2687954at2759"/>